<keyword evidence="2" id="KW-1185">Reference proteome</keyword>
<protein>
    <submittedName>
        <fullName evidence="1">Uncharacterized protein</fullName>
    </submittedName>
</protein>
<evidence type="ECO:0000313" key="1">
    <source>
        <dbReference type="EMBL" id="KAJ7622321.1"/>
    </source>
</evidence>
<organism evidence="1 2">
    <name type="scientific">Roridomyces roridus</name>
    <dbReference type="NCBI Taxonomy" id="1738132"/>
    <lineage>
        <taxon>Eukaryota</taxon>
        <taxon>Fungi</taxon>
        <taxon>Dikarya</taxon>
        <taxon>Basidiomycota</taxon>
        <taxon>Agaricomycotina</taxon>
        <taxon>Agaricomycetes</taxon>
        <taxon>Agaricomycetidae</taxon>
        <taxon>Agaricales</taxon>
        <taxon>Marasmiineae</taxon>
        <taxon>Mycenaceae</taxon>
        <taxon>Roridomyces</taxon>
    </lineage>
</organism>
<evidence type="ECO:0000313" key="2">
    <source>
        <dbReference type="Proteomes" id="UP001221142"/>
    </source>
</evidence>
<gene>
    <name evidence="1" type="ORF">FB45DRAFT_798406</name>
</gene>
<accession>A0AAD7BIT8</accession>
<proteinExistence type="predicted"/>
<dbReference type="EMBL" id="JARKIF010000015">
    <property type="protein sequence ID" value="KAJ7622321.1"/>
    <property type="molecule type" value="Genomic_DNA"/>
</dbReference>
<sequence>MGCFDVYCSFCAGPLEDARSCWLSFIATDADGIPQPCDEIPWPPADGKWLNPPGYPVPAASIKEIVCISTEDGKYWDAWSCVAPMWDKNGWVSPDCVQNGYGAAIASDGSTAWRDAERYLHIHRGCLSFLCRRLSITPQILWESLYKDGSDYRKYGEAGNGLLYHLDYYGMKERCGQTFQYAVERFTESEDAEGKSTVDRWFDPESMMETAWLLTRPSCLPMPAESPAPKEPPTIDAACMSVLGVFELMDLILLATINDEDLSIGLRTLFALGQVNRFLHDALTRSHQAVWLRLAALHGWMLPCTPADWREWGVTELDPRLDWYSFVLANLKMQPVSDSLKNRRRMERMCEQFAKGKKQLASDGSVKWKWQVGRLCMPSRLTPPVAWAWET</sequence>
<name>A0AAD7BIT8_9AGAR</name>
<reference evidence="1" key="1">
    <citation type="submission" date="2023-03" db="EMBL/GenBank/DDBJ databases">
        <title>Massive genome expansion in bonnet fungi (Mycena s.s.) driven by repeated elements and novel gene families across ecological guilds.</title>
        <authorList>
            <consortium name="Lawrence Berkeley National Laboratory"/>
            <person name="Harder C.B."/>
            <person name="Miyauchi S."/>
            <person name="Viragh M."/>
            <person name="Kuo A."/>
            <person name="Thoen E."/>
            <person name="Andreopoulos B."/>
            <person name="Lu D."/>
            <person name="Skrede I."/>
            <person name="Drula E."/>
            <person name="Henrissat B."/>
            <person name="Morin E."/>
            <person name="Kohler A."/>
            <person name="Barry K."/>
            <person name="LaButti K."/>
            <person name="Morin E."/>
            <person name="Salamov A."/>
            <person name="Lipzen A."/>
            <person name="Mereny Z."/>
            <person name="Hegedus B."/>
            <person name="Baldrian P."/>
            <person name="Stursova M."/>
            <person name="Weitz H."/>
            <person name="Taylor A."/>
            <person name="Grigoriev I.V."/>
            <person name="Nagy L.G."/>
            <person name="Martin F."/>
            <person name="Kauserud H."/>
        </authorList>
    </citation>
    <scope>NUCLEOTIDE SEQUENCE</scope>
    <source>
        <strain evidence="1">9284</strain>
    </source>
</reference>
<dbReference type="Proteomes" id="UP001221142">
    <property type="component" value="Unassembled WGS sequence"/>
</dbReference>
<comment type="caution">
    <text evidence="1">The sequence shown here is derived from an EMBL/GenBank/DDBJ whole genome shotgun (WGS) entry which is preliminary data.</text>
</comment>
<dbReference type="AlphaFoldDB" id="A0AAD7BIT8"/>